<reference evidence="1" key="3">
    <citation type="submission" date="2015-04" db="UniProtKB">
        <authorList>
            <consortium name="EnsemblPlants"/>
        </authorList>
    </citation>
    <scope>IDENTIFICATION</scope>
</reference>
<reference evidence="1 2" key="1">
    <citation type="submission" date="2012-08" db="EMBL/GenBank/DDBJ databases">
        <title>Oryza genome evolution.</title>
        <authorList>
            <person name="Wing R.A."/>
        </authorList>
    </citation>
    <scope>NUCLEOTIDE SEQUENCE</scope>
</reference>
<keyword evidence="2" id="KW-1185">Reference proteome</keyword>
<dbReference type="EnsemblPlants" id="LPERR04G03480.1">
    <property type="protein sequence ID" value="LPERR04G03480.1"/>
    <property type="gene ID" value="LPERR04G03480"/>
</dbReference>
<evidence type="ECO:0000313" key="2">
    <source>
        <dbReference type="Proteomes" id="UP000032180"/>
    </source>
</evidence>
<name>A0A0D9W2V9_9ORYZ</name>
<sequence>MGQLKTIELLDGTSFTDWKRDVLVNLALMRFDYAINKEFPKELQLAEELNMNAADYANYKWKHEVNVTYWENTKRMALIKKSKPNNPQKSGGKKQVSGPLYNNPFGMFCESDGHWQREYPRFKAWLAKKGARMKLMRSLMLTFGGLTQVPLVTLLNHYKDFIPSRR</sequence>
<protein>
    <submittedName>
        <fullName evidence="1">Uncharacterized protein</fullName>
    </submittedName>
</protein>
<dbReference type="Proteomes" id="UP000032180">
    <property type="component" value="Chromosome 4"/>
</dbReference>
<dbReference type="HOGENOM" id="CLU_1605123_0_0_1"/>
<accession>A0A0D9W2V9</accession>
<evidence type="ECO:0000313" key="1">
    <source>
        <dbReference type="EnsemblPlants" id="LPERR04G03480.1"/>
    </source>
</evidence>
<organism evidence="1 2">
    <name type="scientific">Leersia perrieri</name>
    <dbReference type="NCBI Taxonomy" id="77586"/>
    <lineage>
        <taxon>Eukaryota</taxon>
        <taxon>Viridiplantae</taxon>
        <taxon>Streptophyta</taxon>
        <taxon>Embryophyta</taxon>
        <taxon>Tracheophyta</taxon>
        <taxon>Spermatophyta</taxon>
        <taxon>Magnoliopsida</taxon>
        <taxon>Liliopsida</taxon>
        <taxon>Poales</taxon>
        <taxon>Poaceae</taxon>
        <taxon>BOP clade</taxon>
        <taxon>Oryzoideae</taxon>
        <taxon>Oryzeae</taxon>
        <taxon>Oryzinae</taxon>
        <taxon>Leersia</taxon>
    </lineage>
</organism>
<dbReference type="Gramene" id="LPERR04G03480.1">
    <property type="protein sequence ID" value="LPERR04G03480.1"/>
    <property type="gene ID" value="LPERR04G03480"/>
</dbReference>
<proteinExistence type="predicted"/>
<dbReference type="STRING" id="77586.A0A0D9W2V9"/>
<dbReference type="AlphaFoldDB" id="A0A0D9W2V9"/>
<reference evidence="2" key="2">
    <citation type="submission" date="2013-12" db="EMBL/GenBank/DDBJ databases">
        <authorList>
            <person name="Yu Y."/>
            <person name="Lee S."/>
            <person name="de Baynast K."/>
            <person name="Wissotski M."/>
            <person name="Liu L."/>
            <person name="Talag J."/>
            <person name="Goicoechea J."/>
            <person name="Angelova A."/>
            <person name="Jetty R."/>
            <person name="Kudrna D."/>
            <person name="Golser W."/>
            <person name="Rivera L."/>
            <person name="Zhang J."/>
            <person name="Wing R."/>
        </authorList>
    </citation>
    <scope>NUCLEOTIDE SEQUENCE</scope>
</reference>